<dbReference type="AlphaFoldDB" id="A0A6J7LS87"/>
<dbReference type="GO" id="GO:0003677">
    <property type="term" value="F:DNA binding"/>
    <property type="evidence" value="ECO:0007669"/>
    <property type="project" value="UniProtKB-KW"/>
</dbReference>
<keyword evidence="7" id="KW-0805">Transcription regulation</keyword>
<evidence type="ECO:0000313" key="14">
    <source>
        <dbReference type="EMBL" id="CAB5135134.1"/>
    </source>
</evidence>
<sequence length="87" mass="9804">MDHAVCRGRTNLFFPPKAERPQARVRREAQARLLCRTCPVATTCQDSARQNREYGYWGGESEEERHLAGFTVAAPIGIRTRGVRSVS</sequence>
<comment type="similarity">
    <text evidence="2">Belongs to the WhiB family.</text>
</comment>
<feature type="domain" description="4Fe-4S Wbl-type" evidence="11">
    <location>
        <begin position="5"/>
        <end position="67"/>
    </location>
</feature>
<dbReference type="PROSITE" id="PS51674">
    <property type="entry name" value="4FE4S_WBL"/>
    <property type="match status" value="1"/>
</dbReference>
<reference evidence="13" key="1">
    <citation type="submission" date="2020-05" db="EMBL/GenBank/DDBJ databases">
        <authorList>
            <person name="Chiriac C."/>
            <person name="Salcher M."/>
            <person name="Ghai R."/>
            <person name="Kavagutti S V."/>
        </authorList>
    </citation>
    <scope>NUCLEOTIDE SEQUENCE</scope>
</reference>
<keyword evidence="6" id="KW-0411">Iron-sulfur</keyword>
<keyword evidence="3" id="KW-0004">4Fe-4S</keyword>
<evidence type="ECO:0000256" key="10">
    <source>
        <dbReference type="ARBA" id="ARBA00023163"/>
    </source>
</evidence>
<dbReference type="EMBL" id="CAEZVL010000016">
    <property type="protein sequence ID" value="CAB4623497.1"/>
    <property type="molecule type" value="Genomic_DNA"/>
</dbReference>
<keyword evidence="8" id="KW-0238">DNA-binding</keyword>
<accession>A0A6J7LS87</accession>
<dbReference type="Pfam" id="PF02467">
    <property type="entry name" value="Whib"/>
    <property type="match status" value="1"/>
</dbReference>
<name>A0A6J7LS87_9ZZZZ</name>
<evidence type="ECO:0000256" key="7">
    <source>
        <dbReference type="ARBA" id="ARBA00023015"/>
    </source>
</evidence>
<dbReference type="InterPro" id="IPR003482">
    <property type="entry name" value="Whib"/>
</dbReference>
<evidence type="ECO:0000313" key="13">
    <source>
        <dbReference type="EMBL" id="CAB4968414.1"/>
    </source>
</evidence>
<keyword evidence="4" id="KW-0479">Metal-binding</keyword>
<evidence type="ECO:0000256" key="1">
    <source>
        <dbReference type="ARBA" id="ARBA00001966"/>
    </source>
</evidence>
<keyword evidence="10" id="KW-0804">Transcription</keyword>
<evidence type="ECO:0000256" key="4">
    <source>
        <dbReference type="ARBA" id="ARBA00022723"/>
    </source>
</evidence>
<organism evidence="13">
    <name type="scientific">freshwater metagenome</name>
    <dbReference type="NCBI Taxonomy" id="449393"/>
    <lineage>
        <taxon>unclassified sequences</taxon>
        <taxon>metagenomes</taxon>
        <taxon>ecological metagenomes</taxon>
    </lineage>
</organism>
<evidence type="ECO:0000256" key="3">
    <source>
        <dbReference type="ARBA" id="ARBA00022485"/>
    </source>
</evidence>
<evidence type="ECO:0000256" key="9">
    <source>
        <dbReference type="ARBA" id="ARBA00023157"/>
    </source>
</evidence>
<evidence type="ECO:0000256" key="8">
    <source>
        <dbReference type="ARBA" id="ARBA00023125"/>
    </source>
</evidence>
<evidence type="ECO:0000259" key="11">
    <source>
        <dbReference type="PROSITE" id="PS51674"/>
    </source>
</evidence>
<gene>
    <name evidence="12" type="ORF">UFOPK1960_00204</name>
    <name evidence="13" type="ORF">UFOPK3889_00327</name>
    <name evidence="14" type="ORF">UFOPK4422_01588</name>
</gene>
<evidence type="ECO:0000256" key="5">
    <source>
        <dbReference type="ARBA" id="ARBA00023004"/>
    </source>
</evidence>
<dbReference type="GO" id="GO:0045892">
    <property type="term" value="P:negative regulation of DNA-templated transcription"/>
    <property type="evidence" value="ECO:0007669"/>
    <property type="project" value="TreeGrafter"/>
</dbReference>
<evidence type="ECO:0000256" key="2">
    <source>
        <dbReference type="ARBA" id="ARBA00006597"/>
    </source>
</evidence>
<keyword evidence="9" id="KW-1015">Disulfide bond</keyword>
<dbReference type="GO" id="GO:0045454">
    <property type="term" value="P:cell redox homeostasis"/>
    <property type="evidence" value="ECO:0007669"/>
    <property type="project" value="TreeGrafter"/>
</dbReference>
<dbReference type="GO" id="GO:0046872">
    <property type="term" value="F:metal ion binding"/>
    <property type="evidence" value="ECO:0007669"/>
    <property type="project" value="UniProtKB-KW"/>
</dbReference>
<protein>
    <submittedName>
        <fullName evidence="13">Unannotated protein</fullName>
    </submittedName>
</protein>
<keyword evidence="5" id="KW-0408">Iron</keyword>
<dbReference type="GO" id="GO:0047134">
    <property type="term" value="F:protein-disulfide reductase [NAD(P)H] activity"/>
    <property type="evidence" value="ECO:0007669"/>
    <property type="project" value="TreeGrafter"/>
</dbReference>
<evidence type="ECO:0000313" key="12">
    <source>
        <dbReference type="EMBL" id="CAB4623497.1"/>
    </source>
</evidence>
<dbReference type="PANTHER" id="PTHR38839">
    <property type="entry name" value="TRANSCRIPTIONAL REGULATOR WHID-RELATED"/>
    <property type="match status" value="1"/>
</dbReference>
<dbReference type="GO" id="GO:0051539">
    <property type="term" value="F:4 iron, 4 sulfur cluster binding"/>
    <property type="evidence" value="ECO:0007669"/>
    <property type="project" value="UniProtKB-KW"/>
</dbReference>
<dbReference type="EMBL" id="CAFBRX010000223">
    <property type="protein sequence ID" value="CAB5135134.1"/>
    <property type="molecule type" value="Genomic_DNA"/>
</dbReference>
<comment type="cofactor">
    <cofactor evidence="1">
        <name>[4Fe-4S] cluster</name>
        <dbReference type="ChEBI" id="CHEBI:49883"/>
    </cofactor>
</comment>
<evidence type="ECO:0000256" key="6">
    <source>
        <dbReference type="ARBA" id="ARBA00023014"/>
    </source>
</evidence>
<dbReference type="InterPro" id="IPR034768">
    <property type="entry name" value="4FE4S_WBL"/>
</dbReference>
<proteinExistence type="inferred from homology"/>
<dbReference type="EMBL" id="CAFBNZ010000039">
    <property type="protein sequence ID" value="CAB4968414.1"/>
    <property type="molecule type" value="Genomic_DNA"/>
</dbReference>